<dbReference type="EMBL" id="CAJNOQ010004626">
    <property type="protein sequence ID" value="CAF1067358.1"/>
    <property type="molecule type" value="Genomic_DNA"/>
</dbReference>
<evidence type="ECO:0000313" key="4">
    <source>
        <dbReference type="Proteomes" id="UP000663829"/>
    </source>
</evidence>
<dbReference type="PANTHER" id="PTHR24111:SF0">
    <property type="entry name" value="LEUCINE-RICH REPEAT-CONTAINING PROTEIN"/>
    <property type="match status" value="1"/>
</dbReference>
<organism evidence="2 4">
    <name type="scientific">Didymodactylos carnosus</name>
    <dbReference type="NCBI Taxonomy" id="1234261"/>
    <lineage>
        <taxon>Eukaryota</taxon>
        <taxon>Metazoa</taxon>
        <taxon>Spiralia</taxon>
        <taxon>Gnathifera</taxon>
        <taxon>Rotifera</taxon>
        <taxon>Eurotatoria</taxon>
        <taxon>Bdelloidea</taxon>
        <taxon>Philodinida</taxon>
        <taxon>Philodinidae</taxon>
        <taxon>Didymodactylos</taxon>
    </lineage>
</organism>
<dbReference type="PROSITE" id="PS50092">
    <property type="entry name" value="TSP1"/>
    <property type="match status" value="1"/>
</dbReference>
<sequence>IATALMTNQTLTTLDLADNKISADGAKAIATALMTNQTLTTLDLGYNQISADEATAIAAALMTNQTLTTLNLWNNQISADGAKAIATALMTNQTLTTLNLWNNQISADGAKAIAAALMTNQTLTTLDLGYNQISADGATAIATALMTNQTLTTLDLGYNQISADEAKAIATALMTNQTLTTLDLEDNSISADGAKAIATALMTNQTLTTLSLGYTRERPQTATVIPTKESVTSAKPSLCSVNSTVFFACSRICDGGMKERTNLCFMNNRRVPCKSCKIQDNEVEKCNIWPCPKCRVEVDVGILLDSSSSIKEWAVVVNATSEFVPVFKNQNVSVLFGIVLYANRPQIFRRFNQPVTIEDIRRLGRIDITALKALPPTIDAAHQHFKRAAVAVNMWCRNAQSLICDKNGFENINGNSKVKWITKSTTPDPSLATSCGCKSGNCKSCICVKSNLKCIPKYCSCDDISLFESTKAEKSSVYSACRPRFEAVDWDGIGQKLTGF</sequence>
<feature type="non-terminal residue" evidence="2">
    <location>
        <position position="1"/>
    </location>
</feature>
<dbReference type="Proteomes" id="UP000663829">
    <property type="component" value="Unassembled WGS sequence"/>
</dbReference>
<gene>
    <name evidence="2" type="ORF">GPM918_LOCUS17092</name>
    <name evidence="3" type="ORF">SRO942_LOCUS17091</name>
</gene>
<name>A0A814LSW8_9BILA</name>
<dbReference type="SUPFAM" id="SSF52047">
    <property type="entry name" value="RNI-like"/>
    <property type="match status" value="1"/>
</dbReference>
<dbReference type="InterPro" id="IPR052201">
    <property type="entry name" value="LRR-containing_regulator"/>
</dbReference>
<dbReference type="AlphaFoldDB" id="A0A814LSW8"/>
<dbReference type="Proteomes" id="UP000681722">
    <property type="component" value="Unassembled WGS sequence"/>
</dbReference>
<reference evidence="2" key="1">
    <citation type="submission" date="2021-02" db="EMBL/GenBank/DDBJ databases">
        <authorList>
            <person name="Nowell W R."/>
        </authorList>
    </citation>
    <scope>NUCLEOTIDE SEQUENCE</scope>
</reference>
<dbReference type="PANTHER" id="PTHR24111">
    <property type="entry name" value="LEUCINE-RICH REPEAT-CONTAINING PROTEIN 34"/>
    <property type="match status" value="1"/>
</dbReference>
<dbReference type="OrthoDB" id="120976at2759"/>
<keyword evidence="4" id="KW-1185">Reference proteome</keyword>
<proteinExistence type="predicted"/>
<dbReference type="InterPro" id="IPR036465">
    <property type="entry name" value="vWFA_dom_sf"/>
</dbReference>
<dbReference type="EMBL" id="CAJOBC010004626">
    <property type="protein sequence ID" value="CAF3834889.1"/>
    <property type="molecule type" value="Genomic_DNA"/>
</dbReference>
<dbReference type="SMART" id="SM00368">
    <property type="entry name" value="LRR_RI"/>
    <property type="match status" value="7"/>
</dbReference>
<evidence type="ECO:0000256" key="1">
    <source>
        <dbReference type="ARBA" id="ARBA00022737"/>
    </source>
</evidence>
<accession>A0A814LSW8</accession>
<dbReference type="InterPro" id="IPR000884">
    <property type="entry name" value="TSP1_rpt"/>
</dbReference>
<dbReference type="SUPFAM" id="SSF53300">
    <property type="entry name" value="vWA-like"/>
    <property type="match status" value="1"/>
</dbReference>
<dbReference type="Gene3D" id="3.80.10.10">
    <property type="entry name" value="Ribonuclease Inhibitor"/>
    <property type="match status" value="2"/>
</dbReference>
<comment type="caution">
    <text evidence="2">The sequence shown here is derived from an EMBL/GenBank/DDBJ whole genome shotgun (WGS) entry which is preliminary data.</text>
</comment>
<evidence type="ECO:0000313" key="3">
    <source>
        <dbReference type="EMBL" id="CAF3834889.1"/>
    </source>
</evidence>
<dbReference type="Gene3D" id="3.40.50.410">
    <property type="entry name" value="von Willebrand factor, type A domain"/>
    <property type="match status" value="1"/>
</dbReference>
<dbReference type="InterPro" id="IPR032675">
    <property type="entry name" value="LRR_dom_sf"/>
</dbReference>
<keyword evidence="1" id="KW-0677">Repeat</keyword>
<dbReference type="InterPro" id="IPR001611">
    <property type="entry name" value="Leu-rich_rpt"/>
</dbReference>
<dbReference type="Pfam" id="PF13516">
    <property type="entry name" value="LRR_6"/>
    <property type="match status" value="7"/>
</dbReference>
<evidence type="ECO:0000313" key="2">
    <source>
        <dbReference type="EMBL" id="CAF1067358.1"/>
    </source>
</evidence>
<protein>
    <submittedName>
        <fullName evidence="2">Uncharacterized protein</fullName>
    </submittedName>
</protein>